<dbReference type="InterPro" id="IPR036397">
    <property type="entry name" value="RNaseH_sf"/>
</dbReference>
<dbReference type="SUPFAM" id="SSF53098">
    <property type="entry name" value="Ribonuclease H-like"/>
    <property type="match status" value="2"/>
</dbReference>
<dbReference type="CDD" id="cd09272">
    <property type="entry name" value="RNase_HI_RT_Ty1"/>
    <property type="match status" value="2"/>
</dbReference>
<proteinExistence type="predicted"/>
<dbReference type="PROSITE" id="PS50994">
    <property type="entry name" value="INTEGRASE"/>
    <property type="match status" value="1"/>
</dbReference>
<feature type="compositionally biased region" description="Polar residues" evidence="1">
    <location>
        <begin position="2224"/>
        <end position="2238"/>
    </location>
</feature>
<dbReference type="InterPro" id="IPR001584">
    <property type="entry name" value="Integrase_cat-core"/>
</dbReference>
<dbReference type="Gene3D" id="3.30.420.10">
    <property type="entry name" value="Ribonuclease H-like superfamily/Ribonuclease H"/>
    <property type="match status" value="2"/>
</dbReference>
<dbReference type="InterPro" id="IPR012337">
    <property type="entry name" value="RNaseH-like_sf"/>
</dbReference>
<dbReference type="EMBL" id="BKCJ010007725">
    <property type="protein sequence ID" value="GEU78695.1"/>
    <property type="molecule type" value="Genomic_DNA"/>
</dbReference>
<feature type="compositionally biased region" description="Low complexity" evidence="1">
    <location>
        <begin position="2057"/>
        <end position="2072"/>
    </location>
</feature>
<feature type="region of interest" description="Disordered" evidence="1">
    <location>
        <begin position="1"/>
        <end position="40"/>
    </location>
</feature>
<dbReference type="GO" id="GO:0003676">
    <property type="term" value="F:nucleic acid binding"/>
    <property type="evidence" value="ECO:0007669"/>
    <property type="project" value="InterPro"/>
</dbReference>
<dbReference type="InterPro" id="IPR032839">
    <property type="entry name" value="RAB3GAP_N"/>
</dbReference>
<feature type="compositionally biased region" description="Pro residues" evidence="1">
    <location>
        <begin position="2387"/>
        <end position="2399"/>
    </location>
</feature>
<organism evidence="3">
    <name type="scientific">Tanacetum cinerariifolium</name>
    <name type="common">Dalmatian daisy</name>
    <name type="synonym">Chrysanthemum cinerariifolium</name>
    <dbReference type="NCBI Taxonomy" id="118510"/>
    <lineage>
        <taxon>Eukaryota</taxon>
        <taxon>Viridiplantae</taxon>
        <taxon>Streptophyta</taxon>
        <taxon>Embryophyta</taxon>
        <taxon>Tracheophyta</taxon>
        <taxon>Spermatophyta</taxon>
        <taxon>Magnoliopsida</taxon>
        <taxon>eudicotyledons</taxon>
        <taxon>Gunneridae</taxon>
        <taxon>Pentapetalae</taxon>
        <taxon>asterids</taxon>
        <taxon>campanulids</taxon>
        <taxon>Asterales</taxon>
        <taxon>Asteraceae</taxon>
        <taxon>Asteroideae</taxon>
        <taxon>Anthemideae</taxon>
        <taxon>Anthemidinae</taxon>
        <taxon>Tanacetum</taxon>
    </lineage>
</organism>
<dbReference type="InterPro" id="IPR013103">
    <property type="entry name" value="RVT_2"/>
</dbReference>
<protein>
    <recommendedName>
        <fullName evidence="2">Integrase catalytic domain-containing protein</fullName>
    </recommendedName>
</protein>
<dbReference type="GO" id="GO:0015074">
    <property type="term" value="P:DNA integration"/>
    <property type="evidence" value="ECO:0007669"/>
    <property type="project" value="InterPro"/>
</dbReference>
<dbReference type="Pfam" id="PF14655">
    <property type="entry name" value="RAB3GAP2_N"/>
    <property type="match status" value="1"/>
</dbReference>
<dbReference type="PANTHER" id="PTHR37911:SF1">
    <property type="entry name" value="OS04G0497900 PROTEIN"/>
    <property type="match status" value="1"/>
</dbReference>
<evidence type="ECO:0000256" key="1">
    <source>
        <dbReference type="SAM" id="MobiDB-lite"/>
    </source>
</evidence>
<dbReference type="PANTHER" id="PTHR37911">
    <property type="entry name" value="OSJNBA0067K08.20 PROTEIN"/>
    <property type="match status" value="1"/>
</dbReference>
<feature type="compositionally biased region" description="Basic and acidic residues" evidence="1">
    <location>
        <begin position="2325"/>
        <end position="2344"/>
    </location>
</feature>
<feature type="domain" description="Integrase catalytic" evidence="2">
    <location>
        <begin position="1394"/>
        <end position="1469"/>
    </location>
</feature>
<feature type="compositionally biased region" description="Polar residues" evidence="1">
    <location>
        <begin position="2271"/>
        <end position="2283"/>
    </location>
</feature>
<feature type="compositionally biased region" description="Polar residues" evidence="1">
    <location>
        <begin position="2425"/>
        <end position="2437"/>
    </location>
</feature>
<dbReference type="Pfam" id="PF07727">
    <property type="entry name" value="RVT_2"/>
    <property type="match status" value="2"/>
</dbReference>
<reference evidence="3" key="1">
    <citation type="journal article" date="2019" name="Sci. Rep.">
        <title>Draft genome of Tanacetum cinerariifolium, the natural source of mosquito coil.</title>
        <authorList>
            <person name="Yamashiro T."/>
            <person name="Shiraishi A."/>
            <person name="Satake H."/>
            <person name="Nakayama K."/>
        </authorList>
    </citation>
    <scope>NUCLEOTIDE SEQUENCE</scope>
</reference>
<comment type="caution">
    <text evidence="3">The sequence shown here is derived from an EMBL/GenBank/DDBJ whole genome shotgun (WGS) entry which is preliminary data.</text>
</comment>
<evidence type="ECO:0000259" key="2">
    <source>
        <dbReference type="PROSITE" id="PS50994"/>
    </source>
</evidence>
<feature type="region of interest" description="Disordered" evidence="1">
    <location>
        <begin position="2323"/>
        <end position="2344"/>
    </location>
</feature>
<sequence>MNSLFNPKTASCRPTVRSYAGRSKKQPGGSSGGRIEGNAELRREAKRNARRKSKKLAENLFYRLKNPHGNYPNNFSEDELQMIGLGYDRMVQFMDKDDPNLKHPYDWYKYGEFGPYSWRLGYDRMVQFMDKDDPNLKHPYDWYKYGEFGPYSWRGVVLGEPIRGRYSDENVTLIGEVRDQEEWEKIEQFEMSQDFGQRLDTLDKSVGFRYFWVFVRHPKWRVSELPWEQWTLVSEVVVESGKQRLDKWNLMGRLGNRTRALITKCAAWMRPDIIYVKRPVYQCRFEPQDEFFKAMTPLLDPKTEQDFMCQLESDDGRVEMCTYFGGLCKILRVNPKAFVDDVVKAFEKATDEKKSKCLEFLLGNHPIELLHPYTKEWKAKLEEMELGCDAPDENENNDAAKTEFLDWIEDAEDGEDEEEDDIVLDAELSEVEEEDDDEDVEGGVDDDGLEDDKYWEEEFKKAVNSSEEMEVVARRTLPLTCLKDHPRKGEKLTLSPSGTLAAITDSLGRIMLLDTRALVVVRLWKGYRDANCLFVERLVNKDSEGGRVHVKNDYSLCLAIHAPRKGIVEIWQMRTGPRILTIPCPKGSKILQPTYRFGSTVASSSYKPLEVTRNPQLDYSEKNTLSLRHKRLKQYKERKVTPVGKRYVGWGKTGWKETDNAFRALDIPMGHVHYKRMHDMSKDGLILDFDMDTEKWNKKYFMTFVDDASRFCYVYLLHTKDEALDKFKVFKTEVELQQGSLIKRFRIDREGEYMDTLYLQYKEAINDEMGSIMGNNTWVLVDLSLGCKPLSCKWIFKRKLKVDLTNEFLSSRFSMKDMGEDDVILGIRIKHESNRITISQSYYIEKVLKKFSYFGCTPVSTPMDTSEKLMPNNGQAVSQLEYSNVIGFLMYAMTYARPDIAFAVGKLSMYTSNPGIQHWQAIQRVLNNTEDNSSISGWVFMLGGCAIAWASKKQTCITSSTMEYDFVALAGKEAEWLRNLILEIPLWSKLIAPISILCDSVATLAKAYSQMYNGKSKHLGVKHSMIRKLIMNGPPMLDRTDFASWQQRIRLYYLGKENGVNILKSIDEEPFRMRTLRETLTEGTEVKLNRGLRDSNYDQLYAYLKQHENQATIQDGKVVIQSVQGRQNRRHGNNARGAGVAGYEGAQNKVGYANPGGQDNVVDEDVDEQHVQDLALNVDNVFQADDLMLLMLMRPLLHKLYILSEVHDYDHYQDAFCEHHEVHKMHDDVQPNYGVASHADYANDNNMISYDQYVKDNALPVVQSNLSSVLNDAYMMILNDMHELLVQHVFVTTQNNVVDKSLNAELATYKEQVELINWDVHLDYLKHLKESVATLREIVEEANVERPLDRSVVQIVLWSGCSKHMTGDRSRLENLMKKFTWTVRFENDHFGAIMGIFHQKSVSGTPQQNGVGERRNHTLVEAARIMLIFSKASMFLWAEAVATACYTQKRSLIRTHHNKTPYEMVYNKKPDLTFLRVFGALCYPTNDIEDLGNLQPTADIGIFIGYAPSRKGLVPNLVPATPYVPPTNKELEILFQPMFDEYLEPSRIDRPVSPTPAVSVPVNSANTPLYTSIDQVAPFPSHSPSSLALQSLCLHQGIAAESTLIDENPFAPVDNDPFTNIFAPELTSEASSSGDASSAESSYAWLVAKGYRQEEGIDFKESFASVARIEAIRIFIANAASKNMTIYQMDIKTTFLNGELKEEVYKFWMESCDPVDTSMVDRLKLDEDPLWIPVDQTRFRSMVGSLMYLTASRHDLVAIALCCNNVHHSWCKHIDIRHHFIRDQVEKGMVELFFMTTDYQLAGIFTKALPRERFKFLSRDLRVVCSELCTLNRIILRVVIDTMADMNIPVNDVPAEQAHAVAPPTRTDDQFFSSSKWVPIGKSNCVLDDTMCFNSSIGFYSCQLDEKWFNLHKDVLRDALNITPTNDNNPYVAPPSSDTVIEYVNTLGYLGTLRNVSAMSVNALYQPWRAIMSMINMCLTEFVQSIQTFLTDKKNLATASREKKKTTHLLIPNVCWKDDREIFSMLIPDALLTDEIKGAPYYSEYHEHGTKPKAAKATKPASDKASTLTSTQPPKPKPAPTQPSKAVPEKKQKPVKETPDEPSPAKRSKGLKEQTERTQGPARLVVIRKPNSRRIQPLPDVQGKGKEKVINEQAAHDLLTLLNPKNKRHVDQFIFQRRTPMLTEASGHAESPSLNVELPLTNSETESDNVTSKIDTRDPDEGQAGTNPGYQHKGQTGPNPGVEDEGQAGSNPGDAAESQPQSSHMIHAGPNQFTTTAYPNVQKNLKLPFEDSMIPEEPANSTGTLSSLQNLEKELRFTDQFFVEKQQEKEPGKTNTEVEAHKDHKKLYDALERSLERDYSDQLLSDLEEARQKKRKRRDVLRTPSGSLPPQPPPPPPPAGASDALGTSKASRSSQLPPPPPPPSTGISGSAQQQGSEAPTYKTPAENSLLAKTRDMTNFLNWYCRQVNKIVLTPADLEGQAYEDYPPMVEDFLCRILSWFPRPSSQINHADSQCRQNYLSEIVLRRADFQEHTIVEKDFKNLYPSDFEDLNLLLPQGHLDHVPGYDKRMLSTAVKLWTRKLVIRQRVEDFQLGIEIYQTQLNLTKPGLDATGYEFKHDYIIIESPRAVVFPVNNNEQKIMRFNEIYKFSDGTLTRILEAHAYRVKEFKIKRLNPCMNTRFWTQKDVTRSKEFIATIERRLKTRRIYRNLERFVGGRIRDIDYRLLQRTE</sequence>
<feature type="region of interest" description="Disordered" evidence="1">
    <location>
        <begin position="2047"/>
        <end position="2147"/>
    </location>
</feature>
<feature type="compositionally biased region" description="Basic and acidic residues" evidence="1">
    <location>
        <begin position="2087"/>
        <end position="2099"/>
    </location>
</feature>
<feature type="region of interest" description="Disordered" evidence="1">
    <location>
        <begin position="2184"/>
        <end position="2311"/>
    </location>
</feature>
<feature type="compositionally biased region" description="Polar residues" evidence="1">
    <location>
        <begin position="2200"/>
        <end position="2213"/>
    </location>
</feature>
<feature type="compositionally biased region" description="Polar residues" evidence="1">
    <location>
        <begin position="2299"/>
        <end position="2310"/>
    </location>
</feature>
<evidence type="ECO:0000313" key="3">
    <source>
        <dbReference type="EMBL" id="GEU78695.1"/>
    </source>
</evidence>
<accession>A0A6L2N1Z2</accession>
<name>A0A6L2N1Z2_TANCI</name>
<feature type="region of interest" description="Disordered" evidence="1">
    <location>
        <begin position="2369"/>
        <end position="2445"/>
    </location>
</feature>
<gene>
    <name evidence="3" type="ORF">Tci_050673</name>
</gene>